<accession>K4EQ24</accession>
<protein>
    <submittedName>
        <fullName evidence="1">p24</fullName>
    </submittedName>
</protein>
<gene>
    <name evidence="1" type="primary">p24</name>
</gene>
<dbReference type="KEGG" id="vg:13842616"/>
<dbReference type="Pfam" id="PF05073">
    <property type="entry name" value="Baculo_p24"/>
    <property type="match status" value="1"/>
</dbReference>
<dbReference type="GO" id="GO:0019028">
    <property type="term" value="C:viral capsid"/>
    <property type="evidence" value="ECO:0007669"/>
    <property type="project" value="InterPro"/>
</dbReference>
<dbReference type="OrthoDB" id="18599at10239"/>
<dbReference type="RefSeq" id="YP_006908574.1">
    <property type="nucleotide sequence ID" value="NC_018875.1"/>
</dbReference>
<dbReference type="Proteomes" id="UP000201571">
    <property type="component" value="Segment"/>
</dbReference>
<dbReference type="EMBL" id="JN408834">
    <property type="protein sequence ID" value="AER41492.1"/>
    <property type="molecule type" value="Genomic_DNA"/>
</dbReference>
<organism evidence="1 2">
    <name type="scientific">Epinotia aporema granulovirus</name>
    <dbReference type="NCBI Taxonomy" id="166056"/>
    <lineage>
        <taxon>Viruses</taxon>
        <taxon>Viruses incertae sedis</taxon>
        <taxon>Naldaviricetes</taxon>
        <taxon>Lefavirales</taxon>
        <taxon>Baculoviridae</taxon>
        <taxon>Betabaculovirus</taxon>
        <taxon>Betabaculovirus epaporemae</taxon>
    </lineage>
</organism>
<keyword evidence="2" id="KW-1185">Reference proteome</keyword>
<evidence type="ECO:0000313" key="1">
    <source>
        <dbReference type="EMBL" id="AER41492.1"/>
    </source>
</evidence>
<name>K4EQ24_9BBAC</name>
<dbReference type="InterPro" id="IPR007765">
    <property type="entry name" value="Baculo_p24"/>
</dbReference>
<sequence>MSFEYNSGPIEVFVVTNEDGTVNGYAEVSAVANLLMPYTRLTSAQLWNTTHSTYRIQNNNKSFIHAIVICKYLSAVPESDNQNYQHLRQLVRDLIVGDQKEAINDIKDDLMDIKNKLADHQPDLLGDLNALLHVIKSEIVSEIKALLEPSPAALTEEEESNDTKQ</sequence>
<reference evidence="1 2" key="1">
    <citation type="journal article" date="2012" name="BMC Genomics">
        <title>Genome of Epinotia aporema granulovirus (EpapGV), a polyorganotropic fast killing betabaculovirus with a novel thymidylate kinase gene.</title>
        <authorList>
            <person name="Ferrelli M.L."/>
            <person name="Salvador R."/>
            <person name="Biedma M.E."/>
            <person name="Berretta M.F."/>
            <person name="Haase S."/>
            <person name="Sciocco-Cap A."/>
            <person name="Ghiringhelli P.D."/>
            <person name="Romanowski V."/>
        </authorList>
    </citation>
    <scope>NUCLEOTIDE SEQUENCE [LARGE SCALE GENOMIC DNA]</scope>
</reference>
<proteinExistence type="predicted"/>
<dbReference type="GeneID" id="13842616"/>
<evidence type="ECO:0000313" key="2">
    <source>
        <dbReference type="Proteomes" id="UP000201571"/>
    </source>
</evidence>